<evidence type="ECO:0000256" key="2">
    <source>
        <dbReference type="SAM" id="MobiDB-lite"/>
    </source>
</evidence>
<keyword evidence="4" id="KW-1185">Reference proteome</keyword>
<proteinExistence type="inferred from homology"/>
<dbReference type="FunCoup" id="A0A6J0PF49">
    <property type="interactions" value="262"/>
</dbReference>
<feature type="domain" description="Isochorismatase-like" evidence="3">
    <location>
        <begin position="92"/>
        <end position="267"/>
    </location>
</feature>
<reference evidence="5" key="1">
    <citation type="submission" date="2025-08" db="UniProtKB">
        <authorList>
            <consortium name="RefSeq"/>
        </authorList>
    </citation>
    <scope>IDENTIFICATION</scope>
</reference>
<dbReference type="OrthoDB" id="618855at2759"/>
<dbReference type="InterPro" id="IPR000868">
    <property type="entry name" value="Isochorismatase-like_dom"/>
</dbReference>
<dbReference type="InterPro" id="IPR036380">
    <property type="entry name" value="Isochorismatase-like_sf"/>
</dbReference>
<dbReference type="PANTHER" id="PTHR47044">
    <property type="entry name" value="OS02G0276400 PROTEIN"/>
    <property type="match status" value="1"/>
</dbReference>
<name>A0A6J0PF49_ELAGV</name>
<sequence>MSIATLSPFSSTGPFFPRNPNSKPLIRTQIGARWRDQAPSKAISLVPRRTSIEPATTTFLSSGRSGGSAAAIPAAQISGETVQSNAEKWSKTAMLVIDMQNDFILPDRPMCVAGGQAIVPSVIQAISVARERGIFVIWVVREHDPLGRDVELFRRHLYTDGEGPAMNGSKGADLVDGLLIKEGDYKLVKTRFSAFCATQLHLLLQTSGVKSLVVVGVQTPNCIRQTVFDAVSLDYQSVTVIVDATAAATPEIHLANIRDMKNIGVATPTLQEWCSLDA</sequence>
<organism evidence="4 5">
    <name type="scientific">Elaeis guineensis var. tenera</name>
    <name type="common">Oil palm</name>
    <dbReference type="NCBI Taxonomy" id="51953"/>
    <lineage>
        <taxon>Eukaryota</taxon>
        <taxon>Viridiplantae</taxon>
        <taxon>Streptophyta</taxon>
        <taxon>Embryophyta</taxon>
        <taxon>Tracheophyta</taxon>
        <taxon>Spermatophyta</taxon>
        <taxon>Magnoliopsida</taxon>
        <taxon>Liliopsida</taxon>
        <taxon>Arecaceae</taxon>
        <taxon>Arecoideae</taxon>
        <taxon>Cocoseae</taxon>
        <taxon>Elaeidinae</taxon>
        <taxon>Elaeis</taxon>
    </lineage>
</organism>
<dbReference type="Pfam" id="PF00857">
    <property type="entry name" value="Isochorismatase"/>
    <property type="match status" value="1"/>
</dbReference>
<dbReference type="Gene3D" id="3.40.50.850">
    <property type="entry name" value="Isochorismatase-like"/>
    <property type="match status" value="1"/>
</dbReference>
<accession>A0A6J0PF49</accession>
<dbReference type="GeneID" id="105040846"/>
<dbReference type="InParanoid" id="A0A6J0PF49"/>
<dbReference type="Proteomes" id="UP000504607">
    <property type="component" value="Chromosome 3"/>
</dbReference>
<protein>
    <submittedName>
        <fullName evidence="5">Probable inactive nicotinamidase At3g16190</fullName>
    </submittedName>
</protein>
<evidence type="ECO:0000313" key="4">
    <source>
        <dbReference type="Proteomes" id="UP000504607"/>
    </source>
</evidence>
<dbReference type="RefSeq" id="XP_019704523.1">
    <property type="nucleotide sequence ID" value="XM_019848964.2"/>
</dbReference>
<evidence type="ECO:0000313" key="5">
    <source>
        <dbReference type="RefSeq" id="XP_019704523.1"/>
    </source>
</evidence>
<dbReference type="SUPFAM" id="SSF52499">
    <property type="entry name" value="Isochorismatase-like hydrolases"/>
    <property type="match status" value="1"/>
</dbReference>
<evidence type="ECO:0000259" key="3">
    <source>
        <dbReference type="Pfam" id="PF00857"/>
    </source>
</evidence>
<dbReference type="KEGG" id="egu:105040846"/>
<comment type="similarity">
    <text evidence="1">Belongs to the isochorismatase family.</text>
</comment>
<dbReference type="AlphaFoldDB" id="A0A6J0PF49"/>
<feature type="compositionally biased region" description="Polar residues" evidence="2">
    <location>
        <begin position="1"/>
        <end position="13"/>
    </location>
</feature>
<feature type="region of interest" description="Disordered" evidence="2">
    <location>
        <begin position="1"/>
        <end position="22"/>
    </location>
</feature>
<dbReference type="CDD" id="cd00431">
    <property type="entry name" value="cysteine_hydrolases"/>
    <property type="match status" value="1"/>
</dbReference>
<evidence type="ECO:0000256" key="1">
    <source>
        <dbReference type="ARBA" id="ARBA00006336"/>
    </source>
</evidence>
<gene>
    <name evidence="5" type="primary">LOC105040846</name>
</gene>